<dbReference type="AlphaFoldDB" id="S9UTJ4"/>
<protein>
    <submittedName>
        <fullName evidence="2">Uncharacterized protein</fullName>
    </submittedName>
</protein>
<dbReference type="Proteomes" id="UP000015354">
    <property type="component" value="Unassembled WGS sequence"/>
</dbReference>
<dbReference type="EMBL" id="ATMH01001699">
    <property type="protein sequence ID" value="EPY34272.1"/>
    <property type="molecule type" value="Genomic_DNA"/>
</dbReference>
<keyword evidence="3" id="KW-1185">Reference proteome</keyword>
<proteinExistence type="predicted"/>
<dbReference type="OrthoDB" id="268817at2759"/>
<name>S9UTJ4_9TRYP</name>
<reference evidence="2 3" key="1">
    <citation type="journal article" date="2013" name="PLoS ONE">
        <title>Predicting the Proteins of Angomonas deanei, Strigomonas culicis and Their Respective Endosymbionts Reveals New Aspects of the Trypanosomatidae Family.</title>
        <authorList>
            <person name="Motta M.C."/>
            <person name="Martins A.C."/>
            <person name="de Souza S.S."/>
            <person name="Catta-Preta C.M."/>
            <person name="Silva R."/>
            <person name="Klein C.C."/>
            <person name="de Almeida L.G."/>
            <person name="de Lima Cunha O."/>
            <person name="Ciapina L.P."/>
            <person name="Brocchi M."/>
            <person name="Colabardini A.C."/>
            <person name="de Araujo Lima B."/>
            <person name="Machado C.R."/>
            <person name="de Almeida Soares C.M."/>
            <person name="Probst C.M."/>
            <person name="de Menezes C.B."/>
            <person name="Thompson C.E."/>
            <person name="Bartholomeu D.C."/>
            <person name="Gradia D.F."/>
            <person name="Pavoni D.P."/>
            <person name="Grisard E.C."/>
            <person name="Fantinatti-Garboggini F."/>
            <person name="Marchini F.K."/>
            <person name="Rodrigues-Luiz G.F."/>
            <person name="Wagner G."/>
            <person name="Goldman G.H."/>
            <person name="Fietto J.L."/>
            <person name="Elias M.C."/>
            <person name="Goldman M.H."/>
            <person name="Sagot M.F."/>
            <person name="Pereira M."/>
            <person name="Stoco P.H."/>
            <person name="de Mendonca-Neto R.P."/>
            <person name="Teixeira S.M."/>
            <person name="Maciel T.E."/>
            <person name="de Oliveira Mendes T.A."/>
            <person name="Urmenyi T.P."/>
            <person name="de Souza W."/>
            <person name="Schenkman S."/>
            <person name="de Vasconcelos A.T."/>
        </authorList>
    </citation>
    <scope>NUCLEOTIDE SEQUENCE [LARGE SCALE GENOMIC DNA]</scope>
</reference>
<accession>S9UTJ4</accession>
<gene>
    <name evidence="2" type="ORF">STCU_01699</name>
</gene>
<evidence type="ECO:0000313" key="3">
    <source>
        <dbReference type="Proteomes" id="UP000015354"/>
    </source>
</evidence>
<feature type="region of interest" description="Disordered" evidence="1">
    <location>
        <begin position="121"/>
        <end position="142"/>
    </location>
</feature>
<evidence type="ECO:0000313" key="2">
    <source>
        <dbReference type="EMBL" id="EPY34272.1"/>
    </source>
</evidence>
<evidence type="ECO:0000256" key="1">
    <source>
        <dbReference type="SAM" id="MobiDB-lite"/>
    </source>
</evidence>
<sequence>MRRSVCSLAGFTMKYIQGTGMWDEDHVNDYNAMPYASARTTLSWYHKMERLQTRKNLEARRGTQSHNNNLGLHHSGQGAFERELERKGIRPQKYNLTTTTGAKRVAEMVVLRRLELEQRSKEAMAEQTKRMRQAKPSDWYNEADGPLNPNFLKSMQVHYDVPITDLPTDPILTSS</sequence>
<comment type="caution">
    <text evidence="2">The sequence shown here is derived from an EMBL/GenBank/DDBJ whole genome shotgun (WGS) entry which is preliminary data.</text>
</comment>
<organism evidence="2 3">
    <name type="scientific">Strigomonas culicis</name>
    <dbReference type="NCBI Taxonomy" id="28005"/>
    <lineage>
        <taxon>Eukaryota</taxon>
        <taxon>Discoba</taxon>
        <taxon>Euglenozoa</taxon>
        <taxon>Kinetoplastea</taxon>
        <taxon>Metakinetoplastina</taxon>
        <taxon>Trypanosomatida</taxon>
        <taxon>Trypanosomatidae</taxon>
        <taxon>Strigomonadinae</taxon>
        <taxon>Strigomonas</taxon>
    </lineage>
</organism>